<gene>
    <name evidence="3" type="ORF">UFOPK3547_00277</name>
</gene>
<evidence type="ECO:0000256" key="1">
    <source>
        <dbReference type="ARBA" id="ARBA00022490"/>
    </source>
</evidence>
<protein>
    <submittedName>
        <fullName evidence="3">Unannotated protein</fullName>
    </submittedName>
</protein>
<dbReference type="Pfam" id="PF01668">
    <property type="entry name" value="SmpB"/>
    <property type="match status" value="1"/>
</dbReference>
<dbReference type="GO" id="GO:0070930">
    <property type="term" value="P:trans-translation-dependent protein tagging"/>
    <property type="evidence" value="ECO:0007669"/>
    <property type="project" value="TreeGrafter"/>
</dbReference>
<evidence type="ECO:0000256" key="2">
    <source>
        <dbReference type="ARBA" id="ARBA00022884"/>
    </source>
</evidence>
<dbReference type="AlphaFoldDB" id="A0A6J5Z9S0"/>
<dbReference type="InterPro" id="IPR023620">
    <property type="entry name" value="SmpB"/>
</dbReference>
<dbReference type="GO" id="GO:0003723">
    <property type="term" value="F:RNA binding"/>
    <property type="evidence" value="ECO:0007669"/>
    <property type="project" value="UniProtKB-KW"/>
</dbReference>
<dbReference type="PANTHER" id="PTHR30308:SF2">
    <property type="entry name" value="SSRA-BINDING PROTEIN"/>
    <property type="match status" value="1"/>
</dbReference>
<reference evidence="3" key="1">
    <citation type="submission" date="2020-05" db="EMBL/GenBank/DDBJ databases">
        <authorList>
            <person name="Chiriac C."/>
            <person name="Salcher M."/>
            <person name="Ghai R."/>
            <person name="Kavagutti S V."/>
        </authorList>
    </citation>
    <scope>NUCLEOTIDE SEQUENCE</scope>
</reference>
<dbReference type="CDD" id="cd09294">
    <property type="entry name" value="SmpB"/>
    <property type="match status" value="1"/>
</dbReference>
<dbReference type="NCBIfam" id="NF003843">
    <property type="entry name" value="PRK05422.1"/>
    <property type="match status" value="1"/>
</dbReference>
<dbReference type="Gene3D" id="2.40.280.10">
    <property type="match status" value="1"/>
</dbReference>
<keyword evidence="1" id="KW-0963">Cytoplasm</keyword>
<accession>A0A6J5Z9S0</accession>
<dbReference type="GO" id="GO:0005829">
    <property type="term" value="C:cytosol"/>
    <property type="evidence" value="ECO:0007669"/>
    <property type="project" value="TreeGrafter"/>
</dbReference>
<dbReference type="PANTHER" id="PTHR30308">
    <property type="entry name" value="TMRNA-BINDING COMPONENT OF TRANS-TRANSLATION TAGGING COMPLEX"/>
    <property type="match status" value="1"/>
</dbReference>
<proteinExistence type="inferred from homology"/>
<keyword evidence="2" id="KW-0694">RNA-binding</keyword>
<evidence type="ECO:0000313" key="3">
    <source>
        <dbReference type="EMBL" id="CAB4337279.1"/>
    </source>
</evidence>
<name>A0A6J5Z9S0_9ZZZZ</name>
<dbReference type="SUPFAM" id="SSF74982">
    <property type="entry name" value="Small protein B (SmpB)"/>
    <property type="match status" value="1"/>
</dbReference>
<dbReference type="PROSITE" id="PS01317">
    <property type="entry name" value="SSRP"/>
    <property type="match status" value="1"/>
</dbReference>
<organism evidence="3">
    <name type="scientific">freshwater metagenome</name>
    <dbReference type="NCBI Taxonomy" id="449393"/>
    <lineage>
        <taxon>unclassified sequences</taxon>
        <taxon>metagenomes</taxon>
        <taxon>ecological metagenomes</taxon>
    </lineage>
</organism>
<dbReference type="EMBL" id="CAESAN010000014">
    <property type="protein sequence ID" value="CAB4337279.1"/>
    <property type="molecule type" value="Genomic_DNA"/>
</dbReference>
<dbReference type="InterPro" id="IPR000037">
    <property type="entry name" value="SsrA-bd_prot"/>
</dbReference>
<sequence>MAKAGKKKVAAGDVATNRQARHRYEILDKLECGIVLQGTEVKALREGLVQIKDAYAQVYEGELWLHNCHISPYAPAAANNHEPERVRKLLATRQEIARLTGQQAEKGLTIVPLRIYFKGQHAKVEIGLARGRDRFDKRHAIKERETKRDMDRALREANR</sequence>
<dbReference type="NCBIfam" id="TIGR00086">
    <property type="entry name" value="smpB"/>
    <property type="match status" value="1"/>
</dbReference>
<dbReference type="InterPro" id="IPR020081">
    <property type="entry name" value="SsrA-bd_prot_CS"/>
</dbReference>
<dbReference type="HAMAP" id="MF_00023">
    <property type="entry name" value="SmpB"/>
    <property type="match status" value="1"/>
</dbReference>